<dbReference type="Proteomes" id="UP000198518">
    <property type="component" value="Unassembled WGS sequence"/>
</dbReference>
<evidence type="ECO:0000256" key="1">
    <source>
        <dbReference type="SAM" id="Phobius"/>
    </source>
</evidence>
<keyword evidence="1" id="KW-0812">Transmembrane</keyword>
<feature type="transmembrane region" description="Helical" evidence="1">
    <location>
        <begin position="17"/>
        <end position="35"/>
    </location>
</feature>
<evidence type="ECO:0000313" key="3">
    <source>
        <dbReference type="Proteomes" id="UP000198518"/>
    </source>
</evidence>
<accession>A0A1I0PHA2</accession>
<keyword evidence="3" id="KW-1185">Reference proteome</keyword>
<keyword evidence="1" id="KW-1133">Transmembrane helix</keyword>
<feature type="transmembrane region" description="Helical" evidence="1">
    <location>
        <begin position="41"/>
        <end position="62"/>
    </location>
</feature>
<dbReference type="AlphaFoldDB" id="A0A1I0PHA2"/>
<proteinExistence type="predicted"/>
<dbReference type="RefSeq" id="WP_089668881.1">
    <property type="nucleotide sequence ID" value="NZ_FOJA01000001.1"/>
</dbReference>
<evidence type="ECO:0000313" key="2">
    <source>
        <dbReference type="EMBL" id="SEW13757.1"/>
    </source>
</evidence>
<gene>
    <name evidence="2" type="ORF">SAMN04487945_1691</name>
</gene>
<keyword evidence="1" id="KW-0472">Membrane</keyword>
<organism evidence="2 3">
    <name type="scientific">Halobacterium jilantaiense</name>
    <dbReference type="NCBI Taxonomy" id="355548"/>
    <lineage>
        <taxon>Archaea</taxon>
        <taxon>Methanobacteriati</taxon>
        <taxon>Methanobacteriota</taxon>
        <taxon>Stenosarchaea group</taxon>
        <taxon>Halobacteria</taxon>
        <taxon>Halobacteriales</taxon>
        <taxon>Halobacteriaceae</taxon>
        <taxon>Halobacterium</taxon>
    </lineage>
</organism>
<name>A0A1I0PHA2_9EURY</name>
<sequence length="94" mass="9761">MADSDWSNEHISRANRLALHVVVAWVVLVVVSAALAGTGGFGPLVVGVLSLAAVWLLVHSLFSQVDGLVRTRLEAADSLDARPEDGGARDGSDG</sequence>
<protein>
    <submittedName>
        <fullName evidence="2">Uncharacterized protein</fullName>
    </submittedName>
</protein>
<dbReference type="OrthoDB" id="253184at2157"/>
<dbReference type="EMBL" id="FOJA01000001">
    <property type="protein sequence ID" value="SEW13757.1"/>
    <property type="molecule type" value="Genomic_DNA"/>
</dbReference>
<dbReference type="STRING" id="355548.SAMN04487945_1691"/>
<reference evidence="2 3" key="1">
    <citation type="submission" date="2016-10" db="EMBL/GenBank/DDBJ databases">
        <authorList>
            <person name="de Groot N.N."/>
        </authorList>
    </citation>
    <scope>NUCLEOTIDE SEQUENCE [LARGE SCALE GENOMIC DNA]</scope>
    <source>
        <strain evidence="2 3">CGMCC 1.5337</strain>
    </source>
</reference>